<dbReference type="AlphaFoldDB" id="A0A5B7YJS9"/>
<keyword evidence="3" id="KW-1185">Reference proteome</keyword>
<sequence length="68" mass="7869">MIDGQATPFGKPHFLPTQPNDEKLRTTIQTLESRFVDIVIAMNGLPMLIEKHVSNVMAYRHDKKKKYE</sequence>
<evidence type="ECO:0000313" key="2">
    <source>
        <dbReference type="EMBL" id="QCZ95553.1"/>
    </source>
</evidence>
<evidence type="ECO:0000313" key="3">
    <source>
        <dbReference type="Proteomes" id="UP000304912"/>
    </source>
</evidence>
<gene>
    <name evidence="2" type="ORF">FBQ74_18710</name>
</gene>
<evidence type="ECO:0000256" key="1">
    <source>
        <dbReference type="SAM" id="MobiDB-lite"/>
    </source>
</evidence>
<protein>
    <submittedName>
        <fullName evidence="2">Uncharacterized protein</fullName>
    </submittedName>
</protein>
<feature type="region of interest" description="Disordered" evidence="1">
    <location>
        <begin position="1"/>
        <end position="20"/>
    </location>
</feature>
<dbReference type="RefSeq" id="WP_139758239.1">
    <property type="nucleotide sequence ID" value="NZ_CP039853.1"/>
</dbReference>
<dbReference type="KEGG" id="salk:FBQ74_18710"/>
<reference evidence="2 3" key="1">
    <citation type="submission" date="2019-04" db="EMBL/GenBank/DDBJ databases">
        <title>Salinimonas iocasae sp. nov., a halophilic bacterium isolated from the outer tube casing of tubeworms in Okinawa Trough.</title>
        <authorList>
            <person name="Zhang H."/>
            <person name="Wang H."/>
            <person name="Li C."/>
        </authorList>
    </citation>
    <scope>NUCLEOTIDE SEQUENCE [LARGE SCALE GENOMIC DNA]</scope>
    <source>
        <strain evidence="2 3">KX18D6</strain>
        <plasmid evidence="2 3">plas12</plasmid>
    </source>
</reference>
<dbReference type="EMBL" id="CP039853">
    <property type="protein sequence ID" value="QCZ95553.1"/>
    <property type="molecule type" value="Genomic_DNA"/>
</dbReference>
<keyword evidence="2" id="KW-0614">Plasmid</keyword>
<name>A0A5B7YJS9_9ALTE</name>
<proteinExistence type="predicted"/>
<organism evidence="2 3">
    <name type="scientific">Salinimonas iocasae</name>
    <dbReference type="NCBI Taxonomy" id="2572577"/>
    <lineage>
        <taxon>Bacteria</taxon>
        <taxon>Pseudomonadati</taxon>
        <taxon>Pseudomonadota</taxon>
        <taxon>Gammaproteobacteria</taxon>
        <taxon>Alteromonadales</taxon>
        <taxon>Alteromonadaceae</taxon>
        <taxon>Alteromonas/Salinimonas group</taxon>
        <taxon>Salinimonas</taxon>
    </lineage>
</organism>
<dbReference type="Proteomes" id="UP000304912">
    <property type="component" value="Plasmid plas12"/>
</dbReference>
<accession>A0A5B7YJS9</accession>
<geneLocation type="plasmid" evidence="2 3">
    <name>plas12</name>
</geneLocation>